<proteinExistence type="predicted"/>
<dbReference type="Proteomes" id="UP000053097">
    <property type="component" value="Unassembled WGS sequence"/>
</dbReference>
<organism evidence="2 3">
    <name type="scientific">Ooceraea biroi</name>
    <name type="common">Clonal raider ant</name>
    <name type="synonym">Cerapachys biroi</name>
    <dbReference type="NCBI Taxonomy" id="2015173"/>
    <lineage>
        <taxon>Eukaryota</taxon>
        <taxon>Metazoa</taxon>
        <taxon>Ecdysozoa</taxon>
        <taxon>Arthropoda</taxon>
        <taxon>Hexapoda</taxon>
        <taxon>Insecta</taxon>
        <taxon>Pterygota</taxon>
        <taxon>Neoptera</taxon>
        <taxon>Endopterygota</taxon>
        <taxon>Hymenoptera</taxon>
        <taxon>Apocrita</taxon>
        <taxon>Aculeata</taxon>
        <taxon>Formicoidea</taxon>
        <taxon>Formicidae</taxon>
        <taxon>Dorylinae</taxon>
        <taxon>Ooceraea</taxon>
    </lineage>
</organism>
<evidence type="ECO:0000313" key="2">
    <source>
        <dbReference type="EMBL" id="EZA48667.1"/>
    </source>
</evidence>
<feature type="region of interest" description="Disordered" evidence="1">
    <location>
        <begin position="62"/>
        <end position="96"/>
    </location>
</feature>
<dbReference type="EMBL" id="KK107578">
    <property type="protein sequence ID" value="EZA48667.1"/>
    <property type="molecule type" value="Genomic_DNA"/>
</dbReference>
<evidence type="ECO:0000313" key="3">
    <source>
        <dbReference type="Proteomes" id="UP000053097"/>
    </source>
</evidence>
<accession>A0A026VY46</accession>
<gene>
    <name evidence="2" type="ORF">X777_13173</name>
</gene>
<sequence length="109" mass="12325">MDETRDYKVQDVGRWFEKRFGTVAAKVGNHHRSLGMWKEGTGYGIWSSTNPPYAYRRSAGARGEVESSTRARPLITGAAAREEQERGDGDKEREQLQHRLVRGVLPFGC</sequence>
<name>A0A026VY46_OOCBI</name>
<reference evidence="2 3" key="1">
    <citation type="journal article" date="2014" name="Curr. Biol.">
        <title>The genome of the clonal raider ant Cerapachys biroi.</title>
        <authorList>
            <person name="Oxley P.R."/>
            <person name="Ji L."/>
            <person name="Fetter-Pruneda I."/>
            <person name="McKenzie S.K."/>
            <person name="Li C."/>
            <person name="Hu H."/>
            <person name="Zhang G."/>
            <person name="Kronauer D.J."/>
        </authorList>
    </citation>
    <scope>NUCLEOTIDE SEQUENCE [LARGE SCALE GENOMIC DNA]</scope>
</reference>
<keyword evidence="3" id="KW-1185">Reference proteome</keyword>
<dbReference type="AlphaFoldDB" id="A0A026VY46"/>
<protein>
    <submittedName>
        <fullName evidence="2">Uncharacterized protein</fullName>
    </submittedName>
</protein>
<feature type="compositionally biased region" description="Basic and acidic residues" evidence="1">
    <location>
        <begin position="80"/>
        <end position="96"/>
    </location>
</feature>
<evidence type="ECO:0000256" key="1">
    <source>
        <dbReference type="SAM" id="MobiDB-lite"/>
    </source>
</evidence>